<dbReference type="Proteomes" id="UP000634139">
    <property type="component" value="Unassembled WGS sequence"/>
</dbReference>
<evidence type="ECO:0008006" key="10">
    <source>
        <dbReference type="Google" id="ProtNLM"/>
    </source>
</evidence>
<gene>
    <name evidence="8" type="ORF">GCM10011617_31070</name>
</gene>
<sequence>MIRILSPEDYGLFAMTSVVLVLLGLVNGYGFANAVIADRDGGDGQLRQLFGLLIVINVALAAVQFSAAPFVADYYGQPRVADLLRVQALIYLTNPFLALGYTVLSRQMDFRRQAQVNMASAFISAVAALAGALAGLGVWTLIVAPLAGFVSRAAGMLIAARVFIWPSFDFRGSKALASYGSVAMIGQLFWFIQTQADIVIAGRALPAHELGLYTTSLFLAQLFVNKVVPPLNEVAFSAYAKVQDDPAAVSEGFLKSVRVIMLLAVPFCLGLASVAEPALHVMLGEKWLPAAPIVEVLALAMPFMTLHVLFAPATSAVGRPGIATRSAILGAAIMPLAFWLGVSADGGRGIAWGWLIGYPVLTFVSALGALPVIGVKMAQLGRAVLPPVMAGAAMAMAVLALDRVVADLSPLPRLVLLVAAGGAAYGLWLLAFARDRLLELRMLAKRG</sequence>
<dbReference type="Pfam" id="PF13440">
    <property type="entry name" value="Polysacc_synt_3"/>
    <property type="match status" value="1"/>
</dbReference>
<evidence type="ECO:0000256" key="3">
    <source>
        <dbReference type="ARBA" id="ARBA00022475"/>
    </source>
</evidence>
<feature type="transmembrane region" description="Helical" evidence="7">
    <location>
        <begin position="380"/>
        <end position="401"/>
    </location>
</feature>
<dbReference type="GO" id="GO:0005886">
    <property type="term" value="C:plasma membrane"/>
    <property type="evidence" value="ECO:0007669"/>
    <property type="project" value="UniProtKB-SubCell"/>
</dbReference>
<keyword evidence="3" id="KW-1003">Cell membrane</keyword>
<feature type="transmembrane region" description="Helical" evidence="7">
    <location>
        <begin position="84"/>
        <end position="104"/>
    </location>
</feature>
<dbReference type="AlphaFoldDB" id="A0A918RSN6"/>
<keyword evidence="5 7" id="KW-1133">Transmembrane helix</keyword>
<feature type="transmembrane region" description="Helical" evidence="7">
    <location>
        <begin position="257"/>
        <end position="275"/>
    </location>
</feature>
<comment type="subcellular location">
    <subcellularLocation>
        <location evidence="1">Cell membrane</location>
        <topology evidence="1">Multi-pass membrane protein</topology>
    </subcellularLocation>
</comment>
<evidence type="ECO:0000313" key="8">
    <source>
        <dbReference type="EMBL" id="GHA08342.1"/>
    </source>
</evidence>
<feature type="transmembrane region" description="Helical" evidence="7">
    <location>
        <begin position="413"/>
        <end position="433"/>
    </location>
</feature>
<reference evidence="8" key="2">
    <citation type="submission" date="2020-09" db="EMBL/GenBank/DDBJ databases">
        <authorList>
            <person name="Sun Q."/>
            <person name="Kim S."/>
        </authorList>
    </citation>
    <scope>NUCLEOTIDE SEQUENCE</scope>
    <source>
        <strain evidence="8">KCTC 32422</strain>
    </source>
</reference>
<comment type="caution">
    <text evidence="8">The sequence shown here is derived from an EMBL/GenBank/DDBJ whole genome shotgun (WGS) entry which is preliminary data.</text>
</comment>
<name>A0A918RSN6_9SPHN</name>
<dbReference type="EMBL" id="BMZD01000014">
    <property type="protein sequence ID" value="GHA08342.1"/>
    <property type="molecule type" value="Genomic_DNA"/>
</dbReference>
<evidence type="ECO:0000256" key="7">
    <source>
        <dbReference type="SAM" id="Phobius"/>
    </source>
</evidence>
<evidence type="ECO:0000313" key="9">
    <source>
        <dbReference type="Proteomes" id="UP000634139"/>
    </source>
</evidence>
<feature type="transmembrane region" description="Helical" evidence="7">
    <location>
        <begin position="352"/>
        <end position="373"/>
    </location>
</feature>
<feature type="transmembrane region" description="Helical" evidence="7">
    <location>
        <begin position="49"/>
        <end position="72"/>
    </location>
</feature>
<dbReference type="PANTHER" id="PTHR30250">
    <property type="entry name" value="PST FAMILY PREDICTED COLANIC ACID TRANSPORTER"/>
    <property type="match status" value="1"/>
</dbReference>
<proteinExistence type="inferred from homology"/>
<reference evidence="8" key="1">
    <citation type="journal article" date="2014" name="Int. J. Syst. Evol. Microbiol.">
        <title>Complete genome sequence of Corynebacterium casei LMG S-19264T (=DSM 44701T), isolated from a smear-ripened cheese.</title>
        <authorList>
            <consortium name="US DOE Joint Genome Institute (JGI-PGF)"/>
            <person name="Walter F."/>
            <person name="Albersmeier A."/>
            <person name="Kalinowski J."/>
            <person name="Ruckert C."/>
        </authorList>
    </citation>
    <scope>NUCLEOTIDE SEQUENCE</scope>
    <source>
        <strain evidence="8">KCTC 32422</strain>
    </source>
</reference>
<evidence type="ECO:0000256" key="6">
    <source>
        <dbReference type="ARBA" id="ARBA00023136"/>
    </source>
</evidence>
<evidence type="ECO:0000256" key="5">
    <source>
        <dbReference type="ARBA" id="ARBA00022989"/>
    </source>
</evidence>
<feature type="transmembrane region" description="Helical" evidence="7">
    <location>
        <begin position="322"/>
        <end position="340"/>
    </location>
</feature>
<evidence type="ECO:0000256" key="2">
    <source>
        <dbReference type="ARBA" id="ARBA00007430"/>
    </source>
</evidence>
<comment type="similarity">
    <text evidence="2">Belongs to the polysaccharide synthase family.</text>
</comment>
<dbReference type="InterPro" id="IPR050833">
    <property type="entry name" value="Poly_Biosynth_Transport"/>
</dbReference>
<dbReference type="PANTHER" id="PTHR30250:SF10">
    <property type="entry name" value="LIPOPOLYSACCHARIDE BIOSYNTHESIS PROTEIN WZXC"/>
    <property type="match status" value="1"/>
</dbReference>
<dbReference type="CDD" id="cd13127">
    <property type="entry name" value="MATE_tuaB_like"/>
    <property type="match status" value="1"/>
</dbReference>
<keyword evidence="9" id="KW-1185">Reference proteome</keyword>
<feature type="transmembrane region" description="Helical" evidence="7">
    <location>
        <begin position="116"/>
        <end position="136"/>
    </location>
</feature>
<keyword evidence="4 7" id="KW-0812">Transmembrane</keyword>
<feature type="transmembrane region" description="Helical" evidence="7">
    <location>
        <begin position="12"/>
        <end position="37"/>
    </location>
</feature>
<feature type="transmembrane region" description="Helical" evidence="7">
    <location>
        <begin position="287"/>
        <end position="310"/>
    </location>
</feature>
<organism evidence="8 9">
    <name type="scientific">Novosphingobium arvoryzae</name>
    <dbReference type="NCBI Taxonomy" id="1256514"/>
    <lineage>
        <taxon>Bacteria</taxon>
        <taxon>Pseudomonadati</taxon>
        <taxon>Pseudomonadota</taxon>
        <taxon>Alphaproteobacteria</taxon>
        <taxon>Sphingomonadales</taxon>
        <taxon>Sphingomonadaceae</taxon>
        <taxon>Novosphingobium</taxon>
    </lineage>
</organism>
<evidence type="ECO:0000256" key="1">
    <source>
        <dbReference type="ARBA" id="ARBA00004651"/>
    </source>
</evidence>
<keyword evidence="6 7" id="KW-0472">Membrane</keyword>
<protein>
    <recommendedName>
        <fullName evidence="10">Lipopolysaccharide biosynthesis protein</fullName>
    </recommendedName>
</protein>
<evidence type="ECO:0000256" key="4">
    <source>
        <dbReference type="ARBA" id="ARBA00022692"/>
    </source>
</evidence>
<accession>A0A918RSN6</accession>